<sequence>MRKFSFVFILGLILLWGCTDDNPSGPDADDFDREEILVNWADNIILPAFESFSTTTGELKTAGENFTTNPNQQTLQELRDAWKTSYLAWQHVSMFEMGKAMDVRFRDYLNTYPVSANESSPNADQTIQKNIQTGTYNLELPSLRDTQGFPALDYLLNGLGDSDDAILEYYTTHQDAVEYKKYINDLVTRMDQLTVEVLDHWESGYRDQFVSNSGNGANGSLDMMVNDYIFYYEKYLRAGKIGIPAGVSAISSGTPSPVRVEAYYSEGLSKALFMEALNATQNFFNGKHYGTQEMGESLASYLDYLNTMKEGADLTQLINNQFESARNQAENLNSDFVTQIETDNSEMLATYDELQKNVVFLKVDMLQALNINVDYVDADGD</sequence>
<keyword evidence="6" id="KW-1185">Reference proteome</keyword>
<organism evidence="5 6">
    <name type="scientific">Rhodohalobacter sulfatireducens</name>
    <dbReference type="NCBI Taxonomy" id="2911366"/>
    <lineage>
        <taxon>Bacteria</taxon>
        <taxon>Pseudomonadati</taxon>
        <taxon>Balneolota</taxon>
        <taxon>Balneolia</taxon>
        <taxon>Balneolales</taxon>
        <taxon>Balneolaceae</taxon>
        <taxon>Rhodohalobacter</taxon>
    </lineage>
</organism>
<reference evidence="5" key="2">
    <citation type="submission" date="2024-05" db="EMBL/GenBank/DDBJ databases">
        <title>Rhodohalobacter halophilus gen. nov., sp. nov., a moderately halophilic member of the family Balneolaceae.</title>
        <authorList>
            <person name="Xia J."/>
        </authorList>
    </citation>
    <scope>NUCLEOTIDE SEQUENCE</scope>
    <source>
        <strain evidence="5">WB101</strain>
    </source>
</reference>
<dbReference type="InterPro" id="IPR038352">
    <property type="entry name" value="Imelysin_sf"/>
</dbReference>
<dbReference type="Pfam" id="PF09375">
    <property type="entry name" value="Peptidase_M75"/>
    <property type="match status" value="1"/>
</dbReference>
<evidence type="ECO:0000313" key="5">
    <source>
        <dbReference type="EMBL" id="MCG2587521.1"/>
    </source>
</evidence>
<feature type="coiled-coil region" evidence="3">
    <location>
        <begin position="315"/>
        <end position="357"/>
    </location>
</feature>
<dbReference type="EMBL" id="JAKLWS010000002">
    <property type="protein sequence ID" value="MCG2587521.1"/>
    <property type="molecule type" value="Genomic_DNA"/>
</dbReference>
<evidence type="ECO:0000256" key="2">
    <source>
        <dbReference type="ARBA" id="ARBA00022729"/>
    </source>
</evidence>
<gene>
    <name evidence="5" type="ORF">L6773_03005</name>
</gene>
<evidence type="ECO:0000313" key="6">
    <source>
        <dbReference type="Proteomes" id="UP001165366"/>
    </source>
</evidence>
<evidence type="ECO:0000259" key="4">
    <source>
        <dbReference type="Pfam" id="PF09375"/>
    </source>
</evidence>
<comment type="caution">
    <text evidence="5">The sequence shown here is derived from an EMBL/GenBank/DDBJ whole genome shotgun (WGS) entry which is preliminary data.</text>
</comment>
<evidence type="ECO:0000256" key="3">
    <source>
        <dbReference type="SAM" id="Coils"/>
    </source>
</evidence>
<dbReference type="Proteomes" id="UP001165366">
    <property type="component" value="Unassembled WGS sequence"/>
</dbReference>
<accession>A0ABS9K9K9</accession>
<name>A0ABS9K9K9_9BACT</name>
<dbReference type="Gene3D" id="1.20.1420.20">
    <property type="entry name" value="M75 peptidase, HXXE motif"/>
    <property type="match status" value="1"/>
</dbReference>
<dbReference type="InterPro" id="IPR018976">
    <property type="entry name" value="Imelysin-like"/>
</dbReference>
<dbReference type="CDD" id="cd14659">
    <property type="entry name" value="Imelysin-like_IPPA"/>
    <property type="match status" value="1"/>
</dbReference>
<keyword evidence="3" id="KW-0175">Coiled coil</keyword>
<comment type="subcellular location">
    <subcellularLocation>
        <location evidence="1">Cell envelope</location>
    </subcellularLocation>
</comment>
<protein>
    <submittedName>
        <fullName evidence="5">Imelysin family protein</fullName>
    </submittedName>
</protein>
<evidence type="ECO:0000256" key="1">
    <source>
        <dbReference type="ARBA" id="ARBA00004196"/>
    </source>
</evidence>
<feature type="domain" description="Imelysin-like" evidence="4">
    <location>
        <begin position="45"/>
        <end position="354"/>
    </location>
</feature>
<reference evidence="5" key="1">
    <citation type="submission" date="2022-01" db="EMBL/GenBank/DDBJ databases">
        <authorList>
            <person name="Wang Y."/>
        </authorList>
    </citation>
    <scope>NUCLEOTIDE SEQUENCE</scope>
    <source>
        <strain evidence="5">WB101</strain>
    </source>
</reference>
<dbReference type="RefSeq" id="WP_237852365.1">
    <property type="nucleotide sequence ID" value="NZ_JAKLWS010000002.1"/>
</dbReference>
<keyword evidence="2" id="KW-0732">Signal</keyword>
<dbReference type="InterPro" id="IPR034984">
    <property type="entry name" value="Imelysin-like_IPPA"/>
</dbReference>
<proteinExistence type="predicted"/>